<comment type="catalytic activity">
    <reaction evidence="9">
        <text>ATP + H2O = ADP + phosphate + H(+)</text>
        <dbReference type="Rhea" id="RHEA:13065"/>
        <dbReference type="ChEBI" id="CHEBI:15377"/>
        <dbReference type="ChEBI" id="CHEBI:15378"/>
        <dbReference type="ChEBI" id="CHEBI:30616"/>
        <dbReference type="ChEBI" id="CHEBI:43474"/>
        <dbReference type="ChEBI" id="CHEBI:456216"/>
        <dbReference type="EC" id="5.6.2.4"/>
    </reaction>
</comment>
<comment type="caution">
    <text evidence="12">The sequence shown here is derived from an EMBL/GenBank/DDBJ whole genome shotgun (WGS) entry which is preliminary data.</text>
</comment>
<comment type="similarity">
    <text evidence="1">Belongs to the helicase family. UvrD subfamily.</text>
</comment>
<evidence type="ECO:0000313" key="12">
    <source>
        <dbReference type="EMBL" id="RQW11579.1"/>
    </source>
</evidence>
<dbReference type="InterPro" id="IPR014017">
    <property type="entry name" value="DNA_helicase_UvrD-like_C"/>
</dbReference>
<keyword evidence="6" id="KW-0413">Isomerase</keyword>
<comment type="catalytic activity">
    <reaction evidence="7">
        <text>Couples ATP hydrolysis with the unwinding of duplex DNA by translocating in the 3'-5' direction.</text>
        <dbReference type="EC" id="5.6.2.4"/>
    </reaction>
</comment>
<evidence type="ECO:0000256" key="5">
    <source>
        <dbReference type="ARBA" id="ARBA00022840"/>
    </source>
</evidence>
<dbReference type="Pfam" id="PF00580">
    <property type="entry name" value="UvrD-helicase"/>
    <property type="match status" value="2"/>
</dbReference>
<dbReference type="Proteomes" id="UP000282529">
    <property type="component" value="Unassembled WGS sequence"/>
</dbReference>
<dbReference type="GO" id="GO:0005524">
    <property type="term" value="F:ATP binding"/>
    <property type="evidence" value="ECO:0007669"/>
    <property type="project" value="UniProtKB-UniRule"/>
</dbReference>
<dbReference type="GO" id="GO:0016887">
    <property type="term" value="F:ATP hydrolysis activity"/>
    <property type="evidence" value="ECO:0007669"/>
    <property type="project" value="RHEA"/>
</dbReference>
<dbReference type="GO" id="GO:0003677">
    <property type="term" value="F:DNA binding"/>
    <property type="evidence" value="ECO:0007669"/>
    <property type="project" value="UniProtKB-KW"/>
</dbReference>
<dbReference type="PROSITE" id="PS51198">
    <property type="entry name" value="UVRD_HELICASE_ATP_BIND"/>
    <property type="match status" value="1"/>
</dbReference>
<dbReference type="PANTHER" id="PTHR11070:SF67">
    <property type="entry name" value="DNA 3'-5' HELICASE"/>
    <property type="match status" value="1"/>
</dbReference>
<evidence type="ECO:0000256" key="10">
    <source>
        <dbReference type="PROSITE-ProRule" id="PRU00560"/>
    </source>
</evidence>
<keyword evidence="4 10" id="KW-0347">Helicase</keyword>
<keyword evidence="5 10" id="KW-0067">ATP-binding</keyword>
<dbReference type="EMBL" id="RQPI01000005">
    <property type="protein sequence ID" value="RQW11579.1"/>
    <property type="molecule type" value="Genomic_DNA"/>
</dbReference>
<dbReference type="Pfam" id="PF13361">
    <property type="entry name" value="UvrD_C"/>
    <property type="match status" value="1"/>
</dbReference>
<feature type="binding site" evidence="10">
    <location>
        <begin position="30"/>
        <end position="37"/>
    </location>
    <ligand>
        <name>ATP</name>
        <dbReference type="ChEBI" id="CHEBI:30616"/>
    </ligand>
</feature>
<accession>A0A3N9P700</accession>
<dbReference type="RefSeq" id="WP_124695628.1">
    <property type="nucleotide sequence ID" value="NZ_JBHUFE010000007.1"/>
</dbReference>
<evidence type="ECO:0000256" key="7">
    <source>
        <dbReference type="ARBA" id="ARBA00034617"/>
    </source>
</evidence>
<dbReference type="InterPro" id="IPR027417">
    <property type="entry name" value="P-loop_NTPase"/>
</dbReference>
<dbReference type="SUPFAM" id="SSF52540">
    <property type="entry name" value="P-loop containing nucleoside triphosphate hydrolases"/>
    <property type="match status" value="1"/>
</dbReference>
<gene>
    <name evidence="12" type="ORF">EH198_11195</name>
</gene>
<dbReference type="Gene3D" id="1.10.10.160">
    <property type="match status" value="2"/>
</dbReference>
<evidence type="ECO:0000256" key="2">
    <source>
        <dbReference type="ARBA" id="ARBA00022741"/>
    </source>
</evidence>
<dbReference type="InterPro" id="IPR000212">
    <property type="entry name" value="DNA_helicase_UvrD/REP"/>
</dbReference>
<evidence type="ECO:0000256" key="9">
    <source>
        <dbReference type="ARBA" id="ARBA00048988"/>
    </source>
</evidence>
<name>A0A3N9P700_9BACL</name>
<evidence type="ECO:0000256" key="6">
    <source>
        <dbReference type="ARBA" id="ARBA00023235"/>
    </source>
</evidence>
<evidence type="ECO:0000256" key="8">
    <source>
        <dbReference type="ARBA" id="ARBA00034808"/>
    </source>
</evidence>
<feature type="domain" description="UvrD-like helicase ATP-binding" evidence="11">
    <location>
        <begin position="9"/>
        <end position="264"/>
    </location>
</feature>
<dbReference type="InterPro" id="IPR013986">
    <property type="entry name" value="DExx_box_DNA_helicase_dom_sf"/>
</dbReference>
<keyword evidence="3 10" id="KW-0378">Hydrolase</keyword>
<dbReference type="PANTHER" id="PTHR11070">
    <property type="entry name" value="UVRD / RECB / PCRA DNA HELICASE FAMILY MEMBER"/>
    <property type="match status" value="1"/>
</dbReference>
<protein>
    <recommendedName>
        <fullName evidence="8">DNA 3'-5' helicase</fullName>
        <ecNumber evidence="8">5.6.2.4</ecNumber>
    </recommendedName>
</protein>
<organism evidence="12 13">
    <name type="scientific">Paenibacillus rhizophilus</name>
    <dbReference type="NCBI Taxonomy" id="1850366"/>
    <lineage>
        <taxon>Bacteria</taxon>
        <taxon>Bacillati</taxon>
        <taxon>Bacillota</taxon>
        <taxon>Bacilli</taxon>
        <taxon>Bacillales</taxon>
        <taxon>Paenibacillaceae</taxon>
        <taxon>Paenibacillus</taxon>
    </lineage>
</organism>
<dbReference type="GO" id="GO:0000725">
    <property type="term" value="P:recombinational repair"/>
    <property type="evidence" value="ECO:0007669"/>
    <property type="project" value="TreeGrafter"/>
</dbReference>
<keyword evidence="13" id="KW-1185">Reference proteome</keyword>
<dbReference type="OrthoDB" id="9765670at2"/>
<dbReference type="CDD" id="cd17932">
    <property type="entry name" value="DEXQc_UvrD"/>
    <property type="match status" value="1"/>
</dbReference>
<evidence type="ECO:0000259" key="11">
    <source>
        <dbReference type="PROSITE" id="PS51198"/>
    </source>
</evidence>
<sequence length="582" mass="67179">MNEEKLWFLADLNPKQRAVCTSDKNTILIACPGSGKTRTLTYRLAFLSIMYTESNNLNIAITYTNRASEEIRNRLLSFNIDLTKIWAGTIHQFCLEFIIRPYSMYSKRISRGYRIIDEFVQKRYVREICEQLQIRLGYNENPFAYPEIVKEYKRRLKENKEIDFDIILDLSFELLNNNAFIRHNLSNILRSIHVDEYQDTNDLQYKILGLIARENNRIRYFFIGDVNQAIYGGIGGIAKSKTELDEICGANFEVEQLDGCYRSSQRVIDFYSKFQVASSVISSESNLKDELGIITHNKIIDKDDIPEKIATIVKEQLALGVPENEICIIAPQWTLLYPISKSLRELLPNVGFDAPDVTPIKYDPMNVFYLICKLKFSVAGKNTSMRKRTANEIITILTEDYKIHLPNYVDCYFILKCINSAEVCDEDGIETLKNTVDILCSSCAIDLNQEDYLKKTYTDFIDKVNQRIANYSLSADMNAFKRCFQEKSGVVINSYHGVKGEEYTTVIAFGLLNGLIPNWDLIYNKNNKEKRITETQKLLYVVCSRSKKNLYLFSEQGRTTRKGDVLTPTDELISSYSMFDLD</sequence>
<dbReference type="InterPro" id="IPR014016">
    <property type="entry name" value="UvrD-like_ATP-bd"/>
</dbReference>
<reference evidence="12 13" key="1">
    <citation type="submission" date="2018-11" db="EMBL/GenBank/DDBJ databases">
        <title>Genome sequence of strain 7197.</title>
        <authorList>
            <person name="Gao J."/>
            <person name="Sun J."/>
        </authorList>
    </citation>
    <scope>NUCLEOTIDE SEQUENCE [LARGE SCALE GENOMIC DNA]</scope>
    <source>
        <strain evidence="12 13">7197</strain>
    </source>
</reference>
<proteinExistence type="inferred from homology"/>
<evidence type="ECO:0000313" key="13">
    <source>
        <dbReference type="Proteomes" id="UP000282529"/>
    </source>
</evidence>
<keyword evidence="2 10" id="KW-0547">Nucleotide-binding</keyword>
<evidence type="ECO:0000256" key="1">
    <source>
        <dbReference type="ARBA" id="ARBA00009922"/>
    </source>
</evidence>
<dbReference type="GO" id="GO:0043138">
    <property type="term" value="F:3'-5' DNA helicase activity"/>
    <property type="evidence" value="ECO:0007669"/>
    <property type="project" value="UniProtKB-EC"/>
</dbReference>
<dbReference type="AlphaFoldDB" id="A0A3N9P700"/>
<evidence type="ECO:0000256" key="4">
    <source>
        <dbReference type="ARBA" id="ARBA00022806"/>
    </source>
</evidence>
<evidence type="ECO:0000256" key="3">
    <source>
        <dbReference type="ARBA" id="ARBA00022801"/>
    </source>
</evidence>
<dbReference type="Gene3D" id="3.40.50.300">
    <property type="entry name" value="P-loop containing nucleotide triphosphate hydrolases"/>
    <property type="match status" value="3"/>
</dbReference>
<dbReference type="EC" id="5.6.2.4" evidence="8"/>